<keyword evidence="3" id="KW-0449">Lipoprotein</keyword>
<keyword evidence="2" id="KW-0732">Signal</keyword>
<feature type="region of interest" description="Disordered" evidence="1">
    <location>
        <begin position="48"/>
        <end position="75"/>
    </location>
</feature>
<accession>A0ABQ5YW69</accession>
<reference evidence="4" key="1">
    <citation type="journal article" date="2019" name="Int. J. Syst. Evol. Microbiol.">
        <title>The Global Catalogue of Microorganisms (GCM) 10K type strain sequencing project: providing services to taxonomists for standard genome sequencing and annotation.</title>
        <authorList>
            <consortium name="The Broad Institute Genomics Platform"/>
            <consortium name="The Broad Institute Genome Sequencing Center for Infectious Disease"/>
            <person name="Wu L."/>
            <person name="Ma J."/>
        </authorList>
    </citation>
    <scope>NUCLEOTIDE SEQUENCE [LARGE SCALE GENOMIC DNA]</scope>
    <source>
        <strain evidence="4">NBRC 105857</strain>
    </source>
</reference>
<dbReference type="InterPro" id="IPR042268">
    <property type="entry name" value="BamC_C"/>
</dbReference>
<evidence type="ECO:0000313" key="4">
    <source>
        <dbReference type="Proteomes" id="UP001156664"/>
    </source>
</evidence>
<protein>
    <submittedName>
        <fullName evidence="3">Lipoprotein</fullName>
    </submittedName>
</protein>
<dbReference type="Gene3D" id="3.30.310.170">
    <property type="entry name" value="Outer membrane protein assembly factor BamC"/>
    <property type="match status" value="1"/>
</dbReference>
<evidence type="ECO:0000256" key="2">
    <source>
        <dbReference type="SAM" id="SignalP"/>
    </source>
</evidence>
<proteinExistence type="predicted"/>
<organism evidence="3 4">
    <name type="scientific">Limnobacter litoralis</name>
    <dbReference type="NCBI Taxonomy" id="481366"/>
    <lineage>
        <taxon>Bacteria</taxon>
        <taxon>Pseudomonadati</taxon>
        <taxon>Pseudomonadota</taxon>
        <taxon>Betaproteobacteria</taxon>
        <taxon>Burkholderiales</taxon>
        <taxon>Burkholderiaceae</taxon>
        <taxon>Limnobacter</taxon>
    </lineage>
</organism>
<keyword evidence="4" id="KW-1185">Reference proteome</keyword>
<feature type="chain" id="PRO_5046693399" evidence="2">
    <location>
        <begin position="23"/>
        <end position="384"/>
    </location>
</feature>
<dbReference type="EMBL" id="BSOJ01000038">
    <property type="protein sequence ID" value="GLR27711.1"/>
    <property type="molecule type" value="Genomic_DNA"/>
</dbReference>
<dbReference type="Proteomes" id="UP001156664">
    <property type="component" value="Unassembled WGS sequence"/>
</dbReference>
<name>A0ABQ5YW69_9BURK</name>
<dbReference type="InterPro" id="IPR010653">
    <property type="entry name" value="NlpB/DapX"/>
</dbReference>
<comment type="caution">
    <text evidence="3">The sequence shown here is derived from an EMBL/GenBank/DDBJ whole genome shotgun (WGS) entry which is preliminary data.</text>
</comment>
<evidence type="ECO:0000313" key="3">
    <source>
        <dbReference type="EMBL" id="GLR27711.1"/>
    </source>
</evidence>
<sequence>MEVIVNKSTNLALLMAATLVMAGCASYDKAVESQKVVYKKAEKRDAGLDVPPDLTAQQPDDQFSIPGDSGTTSDVTASSYYSQNNRAGAVAVSTQPVLVTTDDIKIEQVGNTRSLLLKNIPPEKLWPTLEGFWKKQGFELVTNDPKIGVMQTDWKENRAAIPMDGVRKVLGKFIDGIYSSNQKDRYLTRVERTSTGGSEVFITHRGMEEAYTDKSQTELKWIPRKPDPELEAIMTNRLLVKLTGDEDAAKKTGVETSKPLISVQKDASSGSVIVLNEAFPEAWRRIGVGLDRSGFIVEDRDRENGTYYVRYAPDSAAGSDKEPGFFGKLFGQSNDSLSSGKRFQVLVQSKPDNTCTARFVSDKGAAVPVKLADQAVGKLAPQLQ</sequence>
<feature type="signal peptide" evidence="2">
    <location>
        <begin position="1"/>
        <end position="22"/>
    </location>
</feature>
<evidence type="ECO:0000256" key="1">
    <source>
        <dbReference type="SAM" id="MobiDB-lite"/>
    </source>
</evidence>
<dbReference type="PROSITE" id="PS51257">
    <property type="entry name" value="PROKAR_LIPOPROTEIN"/>
    <property type="match status" value="1"/>
</dbReference>
<dbReference type="Pfam" id="PF06804">
    <property type="entry name" value="Lipoprotein_18"/>
    <property type="match status" value="1"/>
</dbReference>
<gene>
    <name evidence="3" type="ORF">GCM10007875_28030</name>
</gene>